<dbReference type="PIRSF" id="PIRSF015582">
    <property type="entry name" value="Cit_lyase_B"/>
    <property type="match status" value="1"/>
</dbReference>
<evidence type="ECO:0000313" key="8">
    <source>
        <dbReference type="Proteomes" id="UP000325273"/>
    </source>
</evidence>
<dbReference type="InterPro" id="IPR011206">
    <property type="entry name" value="Citrate_lyase_beta/mcl1/mcl2"/>
</dbReference>
<evidence type="ECO:0000313" key="7">
    <source>
        <dbReference type="EMBL" id="KAA1014253.1"/>
    </source>
</evidence>
<dbReference type="GO" id="GO:0000287">
    <property type="term" value="F:magnesium ion binding"/>
    <property type="evidence" value="ECO:0007669"/>
    <property type="project" value="TreeGrafter"/>
</dbReference>
<dbReference type="PANTHER" id="PTHR32308">
    <property type="entry name" value="LYASE BETA SUBUNIT, PUTATIVE (AFU_ORTHOLOGUE AFUA_4G13030)-RELATED"/>
    <property type="match status" value="1"/>
</dbReference>
<keyword evidence="3 5" id="KW-0460">Magnesium</keyword>
<reference evidence="7 8" key="1">
    <citation type="submission" date="2019-08" db="EMBL/GenBank/DDBJ databases">
        <title>Paraburkholderia sp. DCY113.</title>
        <authorList>
            <person name="Kang J."/>
        </authorList>
    </citation>
    <scope>NUCLEOTIDE SEQUENCE [LARGE SCALE GENOMIC DNA]</scope>
    <source>
        <strain evidence="7 8">DCY113</strain>
    </source>
</reference>
<dbReference type="GO" id="GO:0016829">
    <property type="term" value="F:lyase activity"/>
    <property type="evidence" value="ECO:0007669"/>
    <property type="project" value="UniProtKB-KW"/>
</dbReference>
<dbReference type="SUPFAM" id="SSF51621">
    <property type="entry name" value="Phosphoenolpyruvate/pyruvate domain"/>
    <property type="match status" value="1"/>
</dbReference>
<dbReference type="PANTHER" id="PTHR32308:SF10">
    <property type="entry name" value="CITRATE LYASE SUBUNIT BETA"/>
    <property type="match status" value="1"/>
</dbReference>
<proteinExistence type="predicted"/>
<feature type="domain" description="HpcH/HpaI aldolase/citrate lyase" evidence="6">
    <location>
        <begin position="6"/>
        <end position="207"/>
    </location>
</feature>
<keyword evidence="8" id="KW-1185">Reference proteome</keyword>
<sequence length="270" mass="28786">MVEVARSLLFVPGNRPERFDKASASGAHEVILDLEDAVAPAEKTTARDAVAAWLDGRRRALVRINAAQTEWFEDDIRLIQSMPSVGVMLPKADNESLTRTIAALPGCRIIALLETVQGYIDLRSMAALPGLERIAFGSVDFAAESGISDEGDAMTPVRIQIVLESCHAGLAAPADGVSVNFTDQDRMRQDARISRQLGFGGKLCIHPAQVGAVNAAFLPSADEIQWAERVVAAFTASAGGATSVDGKMIDKPVVDRARRMIAEFTGASLA</sequence>
<keyword evidence="2 5" id="KW-0479">Metal-binding</keyword>
<feature type="binding site" evidence="5">
    <location>
        <position position="114"/>
    </location>
    <ligand>
        <name>Mg(2+)</name>
        <dbReference type="ChEBI" id="CHEBI:18420"/>
    </ligand>
</feature>
<feature type="binding site" evidence="5">
    <location>
        <position position="140"/>
    </location>
    <ligand>
        <name>Mg(2+)</name>
        <dbReference type="ChEBI" id="CHEBI:18420"/>
    </ligand>
</feature>
<organism evidence="7 8">
    <name type="scientific">Paraburkholderia panacisoli</name>
    <dbReference type="NCBI Taxonomy" id="2603818"/>
    <lineage>
        <taxon>Bacteria</taxon>
        <taxon>Pseudomonadati</taxon>
        <taxon>Pseudomonadota</taxon>
        <taxon>Betaproteobacteria</taxon>
        <taxon>Burkholderiales</taxon>
        <taxon>Burkholderiaceae</taxon>
        <taxon>Paraburkholderia</taxon>
    </lineage>
</organism>
<evidence type="ECO:0000256" key="4">
    <source>
        <dbReference type="PIRSR" id="PIRSR015582-1"/>
    </source>
</evidence>
<feature type="binding site" evidence="4">
    <location>
        <position position="63"/>
    </location>
    <ligand>
        <name>substrate</name>
    </ligand>
</feature>
<name>A0A5B0HHD1_9BURK</name>
<dbReference type="AlphaFoldDB" id="A0A5B0HHD1"/>
<comment type="cofactor">
    <cofactor evidence="1">
        <name>Mg(2+)</name>
        <dbReference type="ChEBI" id="CHEBI:18420"/>
    </cofactor>
</comment>
<evidence type="ECO:0000256" key="3">
    <source>
        <dbReference type="ARBA" id="ARBA00022842"/>
    </source>
</evidence>
<comment type="caution">
    <text evidence="7">The sequence shown here is derived from an EMBL/GenBank/DDBJ whole genome shotgun (WGS) entry which is preliminary data.</text>
</comment>
<dbReference type="InterPro" id="IPR040442">
    <property type="entry name" value="Pyrv_kinase-like_dom_sf"/>
</dbReference>
<dbReference type="GO" id="GO:0006107">
    <property type="term" value="P:oxaloacetate metabolic process"/>
    <property type="evidence" value="ECO:0007669"/>
    <property type="project" value="TreeGrafter"/>
</dbReference>
<dbReference type="Pfam" id="PF03328">
    <property type="entry name" value="HpcH_HpaI"/>
    <property type="match status" value="1"/>
</dbReference>
<dbReference type="Proteomes" id="UP000325273">
    <property type="component" value="Unassembled WGS sequence"/>
</dbReference>
<evidence type="ECO:0000259" key="6">
    <source>
        <dbReference type="Pfam" id="PF03328"/>
    </source>
</evidence>
<feature type="binding site" evidence="4">
    <location>
        <position position="114"/>
    </location>
    <ligand>
        <name>substrate</name>
    </ligand>
</feature>
<dbReference type="EMBL" id="VTUZ01000003">
    <property type="protein sequence ID" value="KAA1014253.1"/>
    <property type="molecule type" value="Genomic_DNA"/>
</dbReference>
<gene>
    <name evidence="7" type="ORF">FVF58_05080</name>
</gene>
<evidence type="ECO:0000256" key="5">
    <source>
        <dbReference type="PIRSR" id="PIRSR015582-2"/>
    </source>
</evidence>
<protein>
    <submittedName>
        <fullName evidence="7">CoA ester lyase</fullName>
    </submittedName>
</protein>
<dbReference type="InterPro" id="IPR015813">
    <property type="entry name" value="Pyrv/PenolPyrv_kinase-like_dom"/>
</dbReference>
<dbReference type="RefSeq" id="WP_149668820.1">
    <property type="nucleotide sequence ID" value="NZ_VTUZ01000003.1"/>
</dbReference>
<dbReference type="InterPro" id="IPR005000">
    <property type="entry name" value="Aldolase/citrate-lyase_domain"/>
</dbReference>
<evidence type="ECO:0000256" key="1">
    <source>
        <dbReference type="ARBA" id="ARBA00001946"/>
    </source>
</evidence>
<keyword evidence="7" id="KW-0456">Lyase</keyword>
<dbReference type="Gene3D" id="3.20.20.60">
    <property type="entry name" value="Phosphoenolpyruvate-binding domains"/>
    <property type="match status" value="1"/>
</dbReference>
<evidence type="ECO:0000256" key="2">
    <source>
        <dbReference type="ARBA" id="ARBA00022723"/>
    </source>
</evidence>
<accession>A0A5B0HHD1</accession>